<feature type="compositionally biased region" description="Basic and acidic residues" evidence="8">
    <location>
        <begin position="528"/>
        <end position="542"/>
    </location>
</feature>
<evidence type="ECO:0000256" key="8">
    <source>
        <dbReference type="SAM" id="MobiDB-lite"/>
    </source>
</evidence>
<evidence type="ECO:0000256" key="2">
    <source>
        <dbReference type="ARBA" id="ARBA00006390"/>
    </source>
</evidence>
<evidence type="ECO:0000256" key="9">
    <source>
        <dbReference type="SAM" id="SignalP"/>
    </source>
</evidence>
<feature type="compositionally biased region" description="Acidic residues" evidence="8">
    <location>
        <begin position="447"/>
        <end position="466"/>
    </location>
</feature>
<keyword evidence="7" id="KW-0449">Lipoprotein</keyword>
<evidence type="ECO:0008006" key="12">
    <source>
        <dbReference type="Google" id="ProtNLM"/>
    </source>
</evidence>
<proteinExistence type="inferred from homology"/>
<keyword evidence="3" id="KW-1003">Cell membrane</keyword>
<keyword evidence="9" id="KW-0732">Signal</keyword>
<dbReference type="EMBL" id="JANIIK010000039">
    <property type="protein sequence ID" value="KAJ3608862.1"/>
    <property type="molecule type" value="Genomic_DNA"/>
</dbReference>
<keyword evidence="6" id="KW-0564">Palmitate</keyword>
<evidence type="ECO:0000256" key="7">
    <source>
        <dbReference type="ARBA" id="ARBA00023288"/>
    </source>
</evidence>
<dbReference type="Proteomes" id="UP001148018">
    <property type="component" value="Unassembled WGS sequence"/>
</dbReference>
<evidence type="ECO:0000313" key="10">
    <source>
        <dbReference type="EMBL" id="KAJ3608862.1"/>
    </source>
</evidence>
<feature type="chain" id="PRO_5040353870" description="Raftlin-like" evidence="9">
    <location>
        <begin position="24"/>
        <end position="570"/>
    </location>
</feature>
<evidence type="ECO:0000256" key="6">
    <source>
        <dbReference type="ARBA" id="ARBA00023139"/>
    </source>
</evidence>
<accession>A0A9Q0IPZ4</accession>
<evidence type="ECO:0000313" key="11">
    <source>
        <dbReference type="Proteomes" id="UP001148018"/>
    </source>
</evidence>
<dbReference type="OrthoDB" id="9942562at2759"/>
<reference evidence="10" key="1">
    <citation type="submission" date="2022-07" db="EMBL/GenBank/DDBJ databases">
        <title>Chromosome-level genome of Muraenolepis orangiensis.</title>
        <authorList>
            <person name="Kim J."/>
        </authorList>
    </citation>
    <scope>NUCLEOTIDE SEQUENCE</scope>
    <source>
        <strain evidence="10">KU_S4_2022</strain>
        <tissue evidence="10">Muscle</tissue>
    </source>
</reference>
<comment type="similarity">
    <text evidence="2">Belongs to the raftlin family.</text>
</comment>
<dbReference type="Pfam" id="PF15250">
    <property type="entry name" value="Raftlin"/>
    <property type="match status" value="1"/>
</dbReference>
<sequence length="570" mass="62503">MLGGLSVPLVLVFGGVFSSCSSSGRDERYVCSENTENRRPSGRPPPAGVRLRPVAPPRATATATAIVLLTAFVFLLSRHQAVYPAEVCGIIEESETVKRLRLSVHPDFNFKIQDVSDQGLMFVGFLQQPGGGPCFLGPWDPEDLSSLHSSPSPIHRHAFSSGSSPSDPPRGPGEPENRRPGSPAPDDPTRPMTASPRDPCRADLQADGGGLRRHICGDVMKTGRRRTERPELPDATGTYPDSPLLELGGEPDSSSRFYSLRVPLFVQREAGLTTEVDAHWLDHMTQHFTSGARLIDGFFHLADDGGDSGISSVDGVFIFRSSDEETSATSYDAIVVEQWTVVDGVVVRTDYVPLLQSLAPYGWRLMCVLPTPVVRTNSDGSLSTKQILFLQRPTLQRKRKDFKMLTLRGRGKARKNYSSETPEKERAESASPVSESEVDELLRTTKEEEEEEAEEDEGEDEEEEEVMEKGEERMEERMKSAGTWGGQEAITRGAEHQTEPSQPAPEEERNGGVSDGNRGDEADGSPAAEREESGRWTDDVCHGEAPGEETKAQDRIKPRLSERALFSGVC</sequence>
<keyword evidence="4" id="KW-0519">Myristate</keyword>
<protein>
    <recommendedName>
        <fullName evidence="12">Raftlin-like</fullName>
    </recommendedName>
</protein>
<evidence type="ECO:0000256" key="5">
    <source>
        <dbReference type="ARBA" id="ARBA00023136"/>
    </source>
</evidence>
<evidence type="ECO:0000256" key="4">
    <source>
        <dbReference type="ARBA" id="ARBA00022707"/>
    </source>
</evidence>
<dbReference type="PANTHER" id="PTHR17601">
    <property type="entry name" value="RAFTLIN-RELATED"/>
    <property type="match status" value="1"/>
</dbReference>
<feature type="compositionally biased region" description="Basic and acidic residues" evidence="8">
    <location>
        <begin position="548"/>
        <end position="562"/>
    </location>
</feature>
<feature type="compositionally biased region" description="Basic and acidic residues" evidence="8">
    <location>
        <begin position="467"/>
        <end position="479"/>
    </location>
</feature>
<dbReference type="AlphaFoldDB" id="A0A9Q0IPZ4"/>
<keyword evidence="11" id="KW-1185">Reference proteome</keyword>
<comment type="subcellular location">
    <subcellularLocation>
        <location evidence="1">Cell membrane</location>
        <topology evidence="1">Lipid-anchor</topology>
    </subcellularLocation>
</comment>
<keyword evidence="5" id="KW-0472">Membrane</keyword>
<evidence type="ECO:0000256" key="1">
    <source>
        <dbReference type="ARBA" id="ARBA00004193"/>
    </source>
</evidence>
<feature type="signal peptide" evidence="9">
    <location>
        <begin position="1"/>
        <end position="23"/>
    </location>
</feature>
<gene>
    <name evidence="10" type="ORF">NHX12_023392</name>
</gene>
<dbReference type="PANTHER" id="PTHR17601:SF7">
    <property type="entry name" value="RAFTLIN ISOFORM X1"/>
    <property type="match status" value="1"/>
</dbReference>
<name>A0A9Q0IPZ4_9TELE</name>
<feature type="region of interest" description="Disordered" evidence="8">
    <location>
        <begin position="146"/>
        <end position="245"/>
    </location>
</feature>
<comment type="caution">
    <text evidence="10">The sequence shown here is derived from an EMBL/GenBank/DDBJ whole genome shotgun (WGS) entry which is preliminary data.</text>
</comment>
<dbReference type="InterPro" id="IPR028169">
    <property type="entry name" value="Raftlin"/>
</dbReference>
<feature type="region of interest" description="Disordered" evidence="8">
    <location>
        <begin position="31"/>
        <end position="53"/>
    </location>
</feature>
<evidence type="ECO:0000256" key="3">
    <source>
        <dbReference type="ARBA" id="ARBA00022475"/>
    </source>
</evidence>
<organism evidence="10 11">
    <name type="scientific">Muraenolepis orangiensis</name>
    <name type="common">Patagonian moray cod</name>
    <dbReference type="NCBI Taxonomy" id="630683"/>
    <lineage>
        <taxon>Eukaryota</taxon>
        <taxon>Metazoa</taxon>
        <taxon>Chordata</taxon>
        <taxon>Craniata</taxon>
        <taxon>Vertebrata</taxon>
        <taxon>Euteleostomi</taxon>
        <taxon>Actinopterygii</taxon>
        <taxon>Neopterygii</taxon>
        <taxon>Teleostei</taxon>
        <taxon>Neoteleostei</taxon>
        <taxon>Acanthomorphata</taxon>
        <taxon>Zeiogadaria</taxon>
        <taxon>Gadariae</taxon>
        <taxon>Gadiformes</taxon>
        <taxon>Muraenolepidoidei</taxon>
        <taxon>Muraenolepididae</taxon>
        <taxon>Muraenolepis</taxon>
    </lineage>
</organism>
<dbReference type="GO" id="GO:0005886">
    <property type="term" value="C:plasma membrane"/>
    <property type="evidence" value="ECO:0007669"/>
    <property type="project" value="UniProtKB-SubCell"/>
</dbReference>
<feature type="region of interest" description="Disordered" evidence="8">
    <location>
        <begin position="411"/>
        <end position="570"/>
    </location>
</feature>